<feature type="domain" description="GH3 C-terminal" evidence="2">
    <location>
        <begin position="286"/>
        <end position="396"/>
    </location>
</feature>
<dbReference type="GO" id="GO:0016881">
    <property type="term" value="F:acid-amino acid ligase activity"/>
    <property type="evidence" value="ECO:0007669"/>
    <property type="project" value="TreeGrafter"/>
</dbReference>
<evidence type="ECO:0000259" key="1">
    <source>
        <dbReference type="Pfam" id="PF23571"/>
    </source>
</evidence>
<dbReference type="Proteomes" id="UP000054538">
    <property type="component" value="Unassembled WGS sequence"/>
</dbReference>
<gene>
    <name evidence="3" type="ORF">PAXRUDRAFT_27885</name>
</gene>
<accession>A0A0D0DQ79</accession>
<dbReference type="EMBL" id="KN825805">
    <property type="protein sequence ID" value="KIK81405.1"/>
    <property type="molecule type" value="Genomic_DNA"/>
</dbReference>
<name>A0A0D0DQ79_9AGAM</name>
<reference evidence="4" key="2">
    <citation type="submission" date="2015-01" db="EMBL/GenBank/DDBJ databases">
        <title>Evolutionary Origins and Diversification of the Mycorrhizal Mutualists.</title>
        <authorList>
            <consortium name="DOE Joint Genome Institute"/>
            <consortium name="Mycorrhizal Genomics Consortium"/>
            <person name="Kohler A."/>
            <person name="Kuo A."/>
            <person name="Nagy L.G."/>
            <person name="Floudas D."/>
            <person name="Copeland A."/>
            <person name="Barry K.W."/>
            <person name="Cichocki N."/>
            <person name="Veneault-Fourrey C."/>
            <person name="LaButti K."/>
            <person name="Lindquist E.A."/>
            <person name="Lipzen A."/>
            <person name="Lundell T."/>
            <person name="Morin E."/>
            <person name="Murat C."/>
            <person name="Riley R."/>
            <person name="Ohm R."/>
            <person name="Sun H."/>
            <person name="Tunlid A."/>
            <person name="Henrissat B."/>
            <person name="Grigoriev I.V."/>
            <person name="Hibbett D.S."/>
            <person name="Martin F."/>
        </authorList>
    </citation>
    <scope>NUCLEOTIDE SEQUENCE [LARGE SCALE GENOMIC DNA]</scope>
    <source>
        <strain evidence="4">Ve08.2h10</strain>
    </source>
</reference>
<dbReference type="InterPro" id="IPR055377">
    <property type="entry name" value="GH3_M"/>
</dbReference>
<dbReference type="InParanoid" id="A0A0D0DQ79"/>
<dbReference type="Pfam" id="PF23572">
    <property type="entry name" value="GH3_C"/>
    <property type="match status" value="1"/>
</dbReference>
<protein>
    <submittedName>
        <fullName evidence="3">Unplaced genomic scaffold scaffold_983, whole genome shotgun sequence</fullName>
    </submittedName>
</protein>
<dbReference type="PANTHER" id="PTHR31901:SF9">
    <property type="entry name" value="GH3 DOMAIN-CONTAINING PROTEIN"/>
    <property type="match status" value="1"/>
</dbReference>
<dbReference type="InterPro" id="IPR004993">
    <property type="entry name" value="GH3"/>
</dbReference>
<dbReference type="HOGENOM" id="CLU_062473_0_0_1"/>
<evidence type="ECO:0000313" key="3">
    <source>
        <dbReference type="EMBL" id="KIK81405.1"/>
    </source>
</evidence>
<evidence type="ECO:0000313" key="4">
    <source>
        <dbReference type="Proteomes" id="UP000054538"/>
    </source>
</evidence>
<dbReference type="AlphaFoldDB" id="A0A0D0DQ79"/>
<reference evidence="3 4" key="1">
    <citation type="submission" date="2014-04" db="EMBL/GenBank/DDBJ databases">
        <authorList>
            <consortium name="DOE Joint Genome Institute"/>
            <person name="Kuo A."/>
            <person name="Kohler A."/>
            <person name="Jargeat P."/>
            <person name="Nagy L.G."/>
            <person name="Floudas D."/>
            <person name="Copeland A."/>
            <person name="Barry K.W."/>
            <person name="Cichocki N."/>
            <person name="Veneault-Fourrey C."/>
            <person name="LaButti K."/>
            <person name="Lindquist E.A."/>
            <person name="Lipzen A."/>
            <person name="Lundell T."/>
            <person name="Morin E."/>
            <person name="Murat C."/>
            <person name="Sun H."/>
            <person name="Tunlid A."/>
            <person name="Henrissat B."/>
            <person name="Grigoriev I.V."/>
            <person name="Hibbett D.S."/>
            <person name="Martin F."/>
            <person name="Nordberg H.P."/>
            <person name="Cantor M.N."/>
            <person name="Hua S.X."/>
        </authorList>
    </citation>
    <scope>NUCLEOTIDE SEQUENCE [LARGE SCALE GENOMIC DNA]</scope>
    <source>
        <strain evidence="3 4">Ve08.2h10</strain>
    </source>
</reference>
<keyword evidence="4" id="KW-1185">Reference proteome</keyword>
<dbReference type="OrthoDB" id="10004661at2759"/>
<evidence type="ECO:0000259" key="2">
    <source>
        <dbReference type="Pfam" id="PF23572"/>
    </source>
</evidence>
<dbReference type="GO" id="GO:0005737">
    <property type="term" value="C:cytoplasm"/>
    <property type="evidence" value="ECO:0007669"/>
    <property type="project" value="TreeGrafter"/>
</dbReference>
<proteinExistence type="predicted"/>
<dbReference type="Pfam" id="PF23571">
    <property type="entry name" value="GH3_M"/>
    <property type="match status" value="1"/>
</dbReference>
<dbReference type="Pfam" id="PF03321">
    <property type="entry name" value="GH3"/>
    <property type="match status" value="1"/>
</dbReference>
<sequence length="411" mass="46158">MENWMVYHGYNELKEVERWWSVDDDESRMSVIMPGQVAPWAASLIARPRSFLLIHALFSLASRDLERWVMTFAPAFMDFVRHVDEEWDMLITCIKDGTIPDLEGIDHVRAHLQVHLHANPERATELHEIGSPSSCAGWAARVWPKLRVLVATCSGPFAFVLPKVRFVLGPTIAIRGRGYGAAEGHIAASYYTDDHDIFVLHTEDVIEFLDVGAEETPQNILQAWDLEASKRYQIVLTTRDGLWRYPLGDIIEIVGFDTNGGSPVFKYAGRKSLSIRFPHTLISDSDLVTAIQAISSEDIIQVHEFTVVVDDRKSPTTVGYIVEGPLGSKLHLARQKLFDALAAKNIGHLRARNLGRFGLPTIRIVKPGTFMEYRLRKAEKLGSGAGQIKVPVVLSQSAAIEWLEERVIQEL</sequence>
<organism evidence="3 4">
    <name type="scientific">Paxillus rubicundulus Ve08.2h10</name>
    <dbReference type="NCBI Taxonomy" id="930991"/>
    <lineage>
        <taxon>Eukaryota</taxon>
        <taxon>Fungi</taxon>
        <taxon>Dikarya</taxon>
        <taxon>Basidiomycota</taxon>
        <taxon>Agaricomycotina</taxon>
        <taxon>Agaricomycetes</taxon>
        <taxon>Agaricomycetidae</taxon>
        <taxon>Boletales</taxon>
        <taxon>Paxilineae</taxon>
        <taxon>Paxillaceae</taxon>
        <taxon>Paxillus</taxon>
    </lineage>
</organism>
<feature type="domain" description="GH3 middle" evidence="1">
    <location>
        <begin position="205"/>
        <end position="270"/>
    </location>
</feature>
<dbReference type="PANTHER" id="PTHR31901">
    <property type="entry name" value="GH3 DOMAIN-CONTAINING PROTEIN"/>
    <property type="match status" value="1"/>
</dbReference>
<dbReference type="InterPro" id="IPR055378">
    <property type="entry name" value="GH3_C"/>
</dbReference>